<evidence type="ECO:0000313" key="2">
    <source>
        <dbReference type="EMBL" id="PAA80517.1"/>
    </source>
</evidence>
<feature type="region of interest" description="Disordered" evidence="1">
    <location>
        <begin position="612"/>
        <end position="654"/>
    </location>
</feature>
<proteinExistence type="predicted"/>
<sequence length="690" mass="73269">PTMELPGRGSLVVLDSDSQSYTGFFRKMTNDFQFELYDARDENGRYIGKVCVPLDQVSKLLVSEEMSDPESCSSCGESSIESSATAAAAAAATESRLTCSSPGSRTASEEAAAARQNNFGLRQEPFLPPKCPVPKHYGGILLGSNEKHQHGMLNLLPETDAASCLPDGFIYDANFNEATNANCVLVTTAIGVERALAALATADLLAVLCHGANLRGQAKTSSRPSLISVAMPINDINSRVFLFDLDSCTAAVMSGLAKLLSSCREPYNRHLVVVSYDCRLLKRHLPMLDCSANDANVKFVDLQVLSTTLQQLYSDGKCSHACRGLYCLMQTYLGKPDPYKEPRAREDFLVEDSAVWRRRPLHPALLVASYDKSRQVLPLYNEMLSALLNPVYRASKDRMLAEQQAKDVLDNPRHVQHRYCNLFAPWSNFLGATTVADAATASNTSRKLRHAKSAAAKLDQQTVAASAAPVAASVAAPAPKSPRLPSDVTLGVSKDTLISSVDFVSQLAKAEESGLPSDYFCSIPSQAALDQMRNLRVKGDAVKQPDEVHHASGSNSTVSCYSTASSSIGGGGGYSGRGRGIRRSAELEFDIAPGCSDESAATSCLRIPQADSAQQSRGRCRGGSSAALQQRQQQSPCSPITSSTANSTVGSLTPNHSSLPSFGFGRGRGGSGGSGSNLLGSAAGGVGVGF</sequence>
<feature type="compositionally biased region" description="Gly residues" evidence="1">
    <location>
        <begin position="664"/>
        <end position="675"/>
    </location>
</feature>
<feature type="region of interest" description="Disordered" evidence="1">
    <location>
        <begin position="659"/>
        <end position="678"/>
    </location>
</feature>
<organism evidence="2 3">
    <name type="scientific">Macrostomum lignano</name>
    <dbReference type="NCBI Taxonomy" id="282301"/>
    <lineage>
        <taxon>Eukaryota</taxon>
        <taxon>Metazoa</taxon>
        <taxon>Spiralia</taxon>
        <taxon>Lophotrochozoa</taxon>
        <taxon>Platyhelminthes</taxon>
        <taxon>Rhabditophora</taxon>
        <taxon>Macrostomorpha</taxon>
        <taxon>Macrostomida</taxon>
        <taxon>Macrostomidae</taxon>
        <taxon>Macrostomum</taxon>
    </lineage>
</organism>
<name>A0A267G4Y4_9PLAT</name>
<comment type="caution">
    <text evidence="2">The sequence shown here is derived from an EMBL/GenBank/DDBJ whole genome shotgun (WGS) entry which is preliminary data.</text>
</comment>
<accession>A0A267G4Y4</accession>
<dbReference type="Gene3D" id="3.30.420.10">
    <property type="entry name" value="Ribonuclease H-like superfamily/Ribonuclease H"/>
    <property type="match status" value="1"/>
</dbReference>
<evidence type="ECO:0000256" key="1">
    <source>
        <dbReference type="SAM" id="MobiDB-lite"/>
    </source>
</evidence>
<feature type="non-terminal residue" evidence="2">
    <location>
        <position position="1"/>
    </location>
</feature>
<protein>
    <recommendedName>
        <fullName evidence="4">3'-5' exonuclease domain-containing protein</fullName>
    </recommendedName>
</protein>
<dbReference type="EMBL" id="NIVC01000576">
    <property type="protein sequence ID" value="PAA80517.1"/>
    <property type="molecule type" value="Genomic_DNA"/>
</dbReference>
<feature type="region of interest" description="Disordered" evidence="1">
    <location>
        <begin position="542"/>
        <end position="576"/>
    </location>
</feature>
<keyword evidence="3" id="KW-1185">Reference proteome</keyword>
<evidence type="ECO:0000313" key="3">
    <source>
        <dbReference type="Proteomes" id="UP000215902"/>
    </source>
</evidence>
<dbReference type="InterPro" id="IPR012337">
    <property type="entry name" value="RNaseH-like_sf"/>
</dbReference>
<feature type="compositionally biased region" description="Low complexity" evidence="1">
    <location>
        <begin position="554"/>
        <end position="567"/>
    </location>
</feature>
<dbReference type="GO" id="GO:0003676">
    <property type="term" value="F:nucleic acid binding"/>
    <property type="evidence" value="ECO:0007669"/>
    <property type="project" value="InterPro"/>
</dbReference>
<dbReference type="AlphaFoldDB" id="A0A267G4Y4"/>
<dbReference type="Proteomes" id="UP000215902">
    <property type="component" value="Unassembled WGS sequence"/>
</dbReference>
<gene>
    <name evidence="2" type="ORF">BOX15_Mlig025446g1</name>
</gene>
<reference evidence="2 3" key="1">
    <citation type="submission" date="2017-06" db="EMBL/GenBank/DDBJ databases">
        <title>A platform for efficient transgenesis in Macrostomum lignano, a flatworm model organism for stem cell research.</title>
        <authorList>
            <person name="Berezikov E."/>
        </authorList>
    </citation>
    <scope>NUCLEOTIDE SEQUENCE [LARGE SCALE GENOMIC DNA]</scope>
    <source>
        <strain evidence="2">DV1</strain>
        <tissue evidence="2">Whole organism</tissue>
    </source>
</reference>
<dbReference type="SUPFAM" id="SSF53098">
    <property type="entry name" value="Ribonuclease H-like"/>
    <property type="match status" value="1"/>
</dbReference>
<evidence type="ECO:0008006" key="4">
    <source>
        <dbReference type="Google" id="ProtNLM"/>
    </source>
</evidence>
<dbReference type="InterPro" id="IPR036397">
    <property type="entry name" value="RNaseH_sf"/>
</dbReference>
<feature type="compositionally biased region" description="Polar residues" evidence="1">
    <location>
        <begin position="635"/>
        <end position="654"/>
    </location>
</feature>